<proteinExistence type="predicted"/>
<reference evidence="2 3" key="1">
    <citation type="submission" date="2019-02" db="EMBL/GenBank/DDBJ databases">
        <title>Deep-cultivation of Planctomycetes and their phenomic and genomic characterization uncovers novel biology.</title>
        <authorList>
            <person name="Wiegand S."/>
            <person name="Jogler M."/>
            <person name="Boedeker C."/>
            <person name="Pinto D."/>
            <person name="Vollmers J."/>
            <person name="Rivas-Marin E."/>
            <person name="Kohn T."/>
            <person name="Peeters S.H."/>
            <person name="Heuer A."/>
            <person name="Rast P."/>
            <person name="Oberbeckmann S."/>
            <person name="Bunk B."/>
            <person name="Jeske O."/>
            <person name="Meyerdierks A."/>
            <person name="Storesund J.E."/>
            <person name="Kallscheuer N."/>
            <person name="Luecker S."/>
            <person name="Lage O.M."/>
            <person name="Pohl T."/>
            <person name="Merkel B.J."/>
            <person name="Hornburger P."/>
            <person name="Mueller R.-W."/>
            <person name="Bruemmer F."/>
            <person name="Labrenz M."/>
            <person name="Spormann A.M."/>
            <person name="Op Den Camp H."/>
            <person name="Overmann J."/>
            <person name="Amann R."/>
            <person name="Jetten M.S.M."/>
            <person name="Mascher T."/>
            <person name="Medema M.H."/>
            <person name="Devos D.P."/>
            <person name="Kaster A.-K."/>
            <person name="Ovreas L."/>
            <person name="Rohde M."/>
            <person name="Galperin M.Y."/>
            <person name="Jogler C."/>
        </authorList>
    </citation>
    <scope>NUCLEOTIDE SEQUENCE [LARGE SCALE GENOMIC DNA]</scope>
    <source>
        <strain evidence="2 3">Poly51</strain>
    </source>
</reference>
<feature type="transmembrane region" description="Helical" evidence="1">
    <location>
        <begin position="12"/>
        <end position="37"/>
    </location>
</feature>
<dbReference type="AlphaFoldDB" id="A0A5C6FJT1"/>
<evidence type="ECO:0000256" key="1">
    <source>
        <dbReference type="SAM" id="Phobius"/>
    </source>
</evidence>
<keyword evidence="1" id="KW-1133">Transmembrane helix</keyword>
<keyword evidence="3" id="KW-1185">Reference proteome</keyword>
<evidence type="ECO:0000313" key="3">
    <source>
        <dbReference type="Proteomes" id="UP000318288"/>
    </source>
</evidence>
<evidence type="ECO:0000313" key="2">
    <source>
        <dbReference type="EMBL" id="TWU59912.1"/>
    </source>
</evidence>
<accession>A0A5C6FJT1</accession>
<keyword evidence="1" id="KW-0472">Membrane</keyword>
<dbReference type="EMBL" id="SJPW01000001">
    <property type="protein sequence ID" value="TWU59912.1"/>
    <property type="molecule type" value="Genomic_DNA"/>
</dbReference>
<name>A0A5C6FJT1_9BACT</name>
<gene>
    <name evidence="2" type="ORF">Poly51_01850</name>
</gene>
<dbReference type="Proteomes" id="UP000318288">
    <property type="component" value="Unassembled WGS sequence"/>
</dbReference>
<comment type="caution">
    <text evidence="2">The sequence shown here is derived from an EMBL/GenBank/DDBJ whole genome shotgun (WGS) entry which is preliminary data.</text>
</comment>
<protein>
    <submittedName>
        <fullName evidence="2">Uncharacterized protein</fullName>
    </submittedName>
</protein>
<organism evidence="2 3">
    <name type="scientific">Rubripirellula tenax</name>
    <dbReference type="NCBI Taxonomy" id="2528015"/>
    <lineage>
        <taxon>Bacteria</taxon>
        <taxon>Pseudomonadati</taxon>
        <taxon>Planctomycetota</taxon>
        <taxon>Planctomycetia</taxon>
        <taxon>Pirellulales</taxon>
        <taxon>Pirellulaceae</taxon>
        <taxon>Rubripirellula</taxon>
    </lineage>
</organism>
<dbReference type="OrthoDB" id="289383at2"/>
<keyword evidence="1" id="KW-0812">Transmembrane</keyword>
<dbReference type="RefSeq" id="WP_146453471.1">
    <property type="nucleotide sequence ID" value="NZ_SJPW01000001.1"/>
</dbReference>
<sequence length="64" mass="7471">MKQIMGLWRDTWWLWLGFVVITIGFAMVIGKFFLLLLPCLPVPFVYFAINRYDDDGNEKADLGD</sequence>